<dbReference type="Pfam" id="PF01575">
    <property type="entry name" value="MaoC_dehydratas"/>
    <property type="match status" value="1"/>
</dbReference>
<dbReference type="CDD" id="cd03449">
    <property type="entry name" value="R_hydratase"/>
    <property type="match status" value="1"/>
</dbReference>
<feature type="domain" description="MaoC-like" evidence="1">
    <location>
        <begin position="21"/>
        <end position="113"/>
    </location>
</feature>
<dbReference type="InterPro" id="IPR029069">
    <property type="entry name" value="HotDog_dom_sf"/>
</dbReference>
<evidence type="ECO:0000259" key="1">
    <source>
        <dbReference type="Pfam" id="PF01575"/>
    </source>
</evidence>
<dbReference type="InterPro" id="IPR002539">
    <property type="entry name" value="MaoC-like_dom"/>
</dbReference>
<dbReference type="AlphaFoldDB" id="A0A974PUT2"/>
<dbReference type="PANTHER" id="PTHR43664:SF1">
    <property type="entry name" value="BETA-METHYLMALYL-COA DEHYDRATASE"/>
    <property type="match status" value="1"/>
</dbReference>
<keyword evidence="3" id="KW-1185">Reference proteome</keyword>
<accession>A0A974PUT2</accession>
<dbReference type="SUPFAM" id="SSF54637">
    <property type="entry name" value="Thioesterase/thiol ester dehydrase-isomerase"/>
    <property type="match status" value="1"/>
</dbReference>
<name>A0A974PUT2_9HYPH</name>
<proteinExistence type="predicted"/>
<dbReference type="Proteomes" id="UP000596427">
    <property type="component" value="Chromosome"/>
</dbReference>
<organism evidence="2 3">
    <name type="scientific">Xanthobacter dioxanivorans</name>
    <dbReference type="NCBI Taxonomy" id="2528964"/>
    <lineage>
        <taxon>Bacteria</taxon>
        <taxon>Pseudomonadati</taxon>
        <taxon>Pseudomonadota</taxon>
        <taxon>Alphaproteobacteria</taxon>
        <taxon>Hyphomicrobiales</taxon>
        <taxon>Xanthobacteraceae</taxon>
        <taxon>Xanthobacter</taxon>
    </lineage>
</organism>
<sequence>MGMQYQPADGNLEVGASATFTKTVSESDVYAYAGITGDFSPNHIDEVYMSGGKFGRRIAHGTLTVGFMSAASARLYLGRTVSLGYDRIRFVGPVFFGDTVTTTYTISRTDPDRRRVYADVTCVNQHGALVAAAVNVRAFVD</sequence>
<dbReference type="KEGG" id="xdi:EZH22_13175"/>
<dbReference type="EMBL" id="CP063362">
    <property type="protein sequence ID" value="QRG09618.1"/>
    <property type="molecule type" value="Genomic_DNA"/>
</dbReference>
<dbReference type="Gene3D" id="3.10.129.10">
    <property type="entry name" value="Hotdog Thioesterase"/>
    <property type="match status" value="1"/>
</dbReference>
<evidence type="ECO:0000313" key="3">
    <source>
        <dbReference type="Proteomes" id="UP000596427"/>
    </source>
</evidence>
<gene>
    <name evidence="2" type="ORF">EZH22_13175</name>
</gene>
<reference evidence="2 3" key="1">
    <citation type="submission" date="2020-10" db="EMBL/GenBank/DDBJ databases">
        <title>Degradation of 1,4-Dioxane by Xanthobacter sp. YN2, via a Novel Group-2 Soluble Di-Iron Monooxygenase.</title>
        <authorList>
            <person name="Ma F."/>
            <person name="Wang Y."/>
            <person name="Yang J."/>
            <person name="Guo H."/>
            <person name="Su D."/>
            <person name="Yu L."/>
        </authorList>
    </citation>
    <scope>NUCLEOTIDE SEQUENCE [LARGE SCALE GENOMIC DNA]</scope>
    <source>
        <strain evidence="2 3">YN2</strain>
    </source>
</reference>
<evidence type="ECO:0000313" key="2">
    <source>
        <dbReference type="EMBL" id="QRG09618.1"/>
    </source>
</evidence>
<dbReference type="InterPro" id="IPR052342">
    <property type="entry name" value="MCH/BMMD"/>
</dbReference>
<dbReference type="PANTHER" id="PTHR43664">
    <property type="entry name" value="MONOAMINE OXIDASE-RELATED"/>
    <property type="match status" value="1"/>
</dbReference>
<protein>
    <submittedName>
        <fullName evidence="2">MaoC family dehydratase</fullName>
    </submittedName>
</protein>